<evidence type="ECO:0000313" key="2">
    <source>
        <dbReference type="EMBL" id="OLP73492.1"/>
    </source>
</evidence>
<dbReference type="OrthoDB" id="10513177at2759"/>
<name>A0A1Q9BS32_SYMMI</name>
<organism evidence="2 3">
    <name type="scientific">Symbiodinium microadriaticum</name>
    <name type="common">Dinoflagellate</name>
    <name type="synonym">Zooxanthella microadriatica</name>
    <dbReference type="NCBI Taxonomy" id="2951"/>
    <lineage>
        <taxon>Eukaryota</taxon>
        <taxon>Sar</taxon>
        <taxon>Alveolata</taxon>
        <taxon>Dinophyceae</taxon>
        <taxon>Suessiales</taxon>
        <taxon>Symbiodiniaceae</taxon>
        <taxon>Symbiodinium</taxon>
    </lineage>
</organism>
<dbReference type="Gene3D" id="1.10.720.30">
    <property type="entry name" value="SAP domain"/>
    <property type="match status" value="1"/>
</dbReference>
<protein>
    <recommendedName>
        <fullName evidence="1">SAP domain-containing protein</fullName>
    </recommendedName>
</protein>
<evidence type="ECO:0000313" key="3">
    <source>
        <dbReference type="Proteomes" id="UP000186817"/>
    </source>
</evidence>
<feature type="non-terminal residue" evidence="2">
    <location>
        <position position="1"/>
    </location>
</feature>
<keyword evidence="3" id="KW-1185">Reference proteome</keyword>
<reference evidence="2 3" key="1">
    <citation type="submission" date="2016-02" db="EMBL/GenBank/DDBJ databases">
        <title>Genome analysis of coral dinoflagellate symbionts highlights evolutionary adaptations to a symbiotic lifestyle.</title>
        <authorList>
            <person name="Aranda M."/>
            <person name="Li Y."/>
            <person name="Liew Y.J."/>
            <person name="Baumgarten S."/>
            <person name="Simakov O."/>
            <person name="Wilson M."/>
            <person name="Piel J."/>
            <person name="Ashoor H."/>
            <person name="Bougouffa S."/>
            <person name="Bajic V.B."/>
            <person name="Ryu T."/>
            <person name="Ravasi T."/>
            <person name="Bayer T."/>
            <person name="Micklem G."/>
            <person name="Kim H."/>
            <person name="Bhak J."/>
            <person name="Lajeunesse T.C."/>
            <person name="Voolstra C.R."/>
        </authorList>
    </citation>
    <scope>NUCLEOTIDE SEQUENCE [LARGE SCALE GENOMIC DNA]</scope>
    <source>
        <strain evidence="2 3">CCMP2467</strain>
    </source>
</reference>
<dbReference type="Pfam" id="PF02037">
    <property type="entry name" value="SAP"/>
    <property type="match status" value="1"/>
</dbReference>
<dbReference type="AlphaFoldDB" id="A0A1Q9BS32"/>
<dbReference type="InterPro" id="IPR003034">
    <property type="entry name" value="SAP_dom"/>
</dbReference>
<comment type="caution">
    <text evidence="2">The sequence shown here is derived from an EMBL/GenBank/DDBJ whole genome shotgun (WGS) entry which is preliminary data.</text>
</comment>
<evidence type="ECO:0000259" key="1">
    <source>
        <dbReference type="Pfam" id="PF02037"/>
    </source>
</evidence>
<dbReference type="InterPro" id="IPR036361">
    <property type="entry name" value="SAP_dom_sf"/>
</dbReference>
<feature type="domain" description="SAP" evidence="1">
    <location>
        <begin position="30"/>
        <end position="56"/>
    </location>
</feature>
<accession>A0A1Q9BS32</accession>
<sequence length="59" mass="6960">VELKLCGSISPRKFYCMTNQLHDSFLEQKSDEELRQELRDRNLPASGPRERMILRLLVV</sequence>
<dbReference type="EMBL" id="LSRX01005373">
    <property type="protein sequence ID" value="OLP73492.1"/>
    <property type="molecule type" value="Genomic_DNA"/>
</dbReference>
<proteinExistence type="predicted"/>
<dbReference type="Proteomes" id="UP000186817">
    <property type="component" value="Unassembled WGS sequence"/>
</dbReference>
<gene>
    <name evidence="2" type="ORF">AK812_SmicGene47252</name>
</gene>